<sequence length="287" mass="31895">MAITFAFLSASGGVGKTTLALHVAYKFLLEGKDVLLIDVDPSAGLSTALLGEAKVEELGTKRRTLGDALEEFLKGERVEPGKYVERVAISNEKCGDRSLDLIPSGDALSDAMGLAWFSGSRPSPENLLKDFLEKSGVSGRYEVVILDTIPFYERRYTLTALQAADKAIAVTHPYGVEPARSRRMFLKLKEIYGDALDIKIRVLINKVDVRTKEGREAFKTIEEALAGLPKFQTTISNLISYTRIKKMEFCKDKKARKEIDELYEELMQWLGASIHLDSMPIDRSLLG</sequence>
<comment type="caution">
    <text evidence="1">The sequence shown here is derived from an EMBL/GenBank/DDBJ whole genome shotgun (WGS) entry which is preliminary data.</text>
</comment>
<evidence type="ECO:0000313" key="2">
    <source>
        <dbReference type="Proteomes" id="UP000033636"/>
    </source>
</evidence>
<gene>
    <name evidence="1" type="ORF">TU35_004860</name>
</gene>
<accession>A0ACC6V0T7</accession>
<dbReference type="EMBL" id="JZWT02000010">
    <property type="protein sequence ID" value="MFB6490566.1"/>
    <property type="molecule type" value="Genomic_DNA"/>
</dbReference>
<reference evidence="1" key="1">
    <citation type="submission" date="2024-07" db="EMBL/GenBank/DDBJ databases">
        <title>Metagenome and Metagenome-Assembled Genomes of Archaea from a hot spring from the geothermal field of Los Azufres, Mexico.</title>
        <authorList>
            <person name="Marin-Paredes R."/>
            <person name="Martinez-Romero E."/>
            <person name="Servin-Garciduenas L.E."/>
        </authorList>
    </citation>
    <scope>NUCLEOTIDE SEQUENCE</scope>
</reference>
<name>A0ACC6V0T7_9CREN</name>
<dbReference type="Proteomes" id="UP000033636">
    <property type="component" value="Unassembled WGS sequence"/>
</dbReference>
<evidence type="ECO:0000313" key="1">
    <source>
        <dbReference type="EMBL" id="MFB6490566.1"/>
    </source>
</evidence>
<protein>
    <submittedName>
        <fullName evidence="1">ParA family protein</fullName>
    </submittedName>
</protein>
<proteinExistence type="predicted"/>
<organism evidence="1 2">
    <name type="scientific">Thermoproteus sp. AZ2</name>
    <dbReference type="NCBI Taxonomy" id="1609232"/>
    <lineage>
        <taxon>Archaea</taxon>
        <taxon>Thermoproteota</taxon>
        <taxon>Thermoprotei</taxon>
        <taxon>Thermoproteales</taxon>
        <taxon>Thermoproteaceae</taxon>
        <taxon>Thermoproteus</taxon>
    </lineage>
</organism>